<feature type="domain" description="Fe/B12 periplasmic-binding" evidence="2">
    <location>
        <begin position="34"/>
        <end position="313"/>
    </location>
</feature>
<dbReference type="Pfam" id="PF01497">
    <property type="entry name" value="Peripla_BP_2"/>
    <property type="match status" value="1"/>
</dbReference>
<protein>
    <submittedName>
        <fullName evidence="3">Iron ABC transporter substrate-binding protein</fullName>
    </submittedName>
</protein>
<organism evidence="3 4">
    <name type="scientific">Afipia massiliensis</name>
    <dbReference type="NCBI Taxonomy" id="211460"/>
    <lineage>
        <taxon>Bacteria</taxon>
        <taxon>Pseudomonadati</taxon>
        <taxon>Pseudomonadota</taxon>
        <taxon>Alphaproteobacteria</taxon>
        <taxon>Hyphomicrobiales</taxon>
        <taxon>Nitrobacteraceae</taxon>
        <taxon>Afipia</taxon>
    </lineage>
</organism>
<dbReference type="SUPFAM" id="SSF53807">
    <property type="entry name" value="Helical backbone' metal receptor"/>
    <property type="match status" value="1"/>
</dbReference>
<sequence length="357" mass="39512">MTRIDRRSFVAGASMMLLARPAHAARTVTDSAGRTVTLPDRIDHVFAAGGPASVVVYAVRPETMVGWPRALRAEERPFIAPAQRDLPEIGLLTGRGDTANVETVLKMKPDLIVDYGSVRQTFATLADSVQQRTGIPYVLIDGRFEASSSSFRLLGNIFGVPERGEALATYSDDLFKNLDTTLKGIPEEQRPRVYLARGPDGLETGLKGSINTEIIERAGGRNVADAQDQRRGIANVSPEQILAWNPDVIVTWDRNFHDKLAKGGDPLWQGVKAVKDGRVYLAPTAPFGWIDRPPSINRLIGLRWLANLFHGARFPFDIRQDTRAFYKLFYHVDVTDSDLDTLIAWADGKPPSRPARR</sequence>
<dbReference type="EMBL" id="LBIA02000001">
    <property type="protein sequence ID" value="TKT71594.1"/>
    <property type="molecule type" value="Genomic_DNA"/>
</dbReference>
<dbReference type="InterPro" id="IPR050902">
    <property type="entry name" value="ABC_Transporter_SBP"/>
</dbReference>
<dbReference type="STRING" id="211460.YH63_09655"/>
<gene>
    <name evidence="3" type="ORF">YH63_009295</name>
</gene>
<accession>A0A4U6BS60</accession>
<keyword evidence="1" id="KW-0732">Signal</keyword>
<dbReference type="RefSeq" id="WP_046827848.1">
    <property type="nucleotide sequence ID" value="NZ_LBIA02000001.1"/>
</dbReference>
<dbReference type="Gene3D" id="1.20.58.2180">
    <property type="match status" value="1"/>
</dbReference>
<proteinExistence type="predicted"/>
<dbReference type="OrthoDB" id="9775594at2"/>
<dbReference type="CDD" id="cd01147">
    <property type="entry name" value="HemV-2"/>
    <property type="match status" value="1"/>
</dbReference>
<evidence type="ECO:0000256" key="1">
    <source>
        <dbReference type="SAM" id="SignalP"/>
    </source>
</evidence>
<evidence type="ECO:0000313" key="4">
    <source>
        <dbReference type="Proteomes" id="UP000034832"/>
    </source>
</evidence>
<dbReference type="AlphaFoldDB" id="A0A4U6BS60"/>
<dbReference type="InterPro" id="IPR002491">
    <property type="entry name" value="ABC_transptr_periplasmic_BD"/>
</dbReference>
<keyword evidence="4" id="KW-1185">Reference proteome</keyword>
<dbReference type="Proteomes" id="UP000034832">
    <property type="component" value="Unassembled WGS sequence"/>
</dbReference>
<reference evidence="3" key="1">
    <citation type="submission" date="2019-04" db="EMBL/GenBank/DDBJ databases">
        <title>Whole genome sequencing of cave bacteria.</title>
        <authorList>
            <person name="Gan H.M."/>
            <person name="Barton H."/>
            <person name="Savka M.A."/>
        </authorList>
    </citation>
    <scope>NUCLEOTIDE SEQUENCE [LARGE SCALE GENOMIC DNA]</scope>
    <source>
        <strain evidence="3">LC387</strain>
    </source>
</reference>
<name>A0A4U6BS60_9BRAD</name>
<dbReference type="PROSITE" id="PS50983">
    <property type="entry name" value="FE_B12_PBP"/>
    <property type="match status" value="1"/>
</dbReference>
<evidence type="ECO:0000313" key="3">
    <source>
        <dbReference type="EMBL" id="TKT71594.1"/>
    </source>
</evidence>
<evidence type="ECO:0000259" key="2">
    <source>
        <dbReference type="PROSITE" id="PS50983"/>
    </source>
</evidence>
<dbReference type="Gene3D" id="3.40.50.1980">
    <property type="entry name" value="Nitrogenase molybdenum iron protein domain"/>
    <property type="match status" value="2"/>
</dbReference>
<dbReference type="PANTHER" id="PTHR30535">
    <property type="entry name" value="VITAMIN B12-BINDING PROTEIN"/>
    <property type="match status" value="1"/>
</dbReference>
<dbReference type="GO" id="GO:0071281">
    <property type="term" value="P:cellular response to iron ion"/>
    <property type="evidence" value="ECO:0007669"/>
    <property type="project" value="TreeGrafter"/>
</dbReference>
<comment type="caution">
    <text evidence="3">The sequence shown here is derived from an EMBL/GenBank/DDBJ whole genome shotgun (WGS) entry which is preliminary data.</text>
</comment>
<feature type="chain" id="PRO_5020453388" evidence="1">
    <location>
        <begin position="25"/>
        <end position="357"/>
    </location>
</feature>
<dbReference type="PANTHER" id="PTHR30535:SF34">
    <property type="entry name" value="MOLYBDATE-BINDING PROTEIN MOLA"/>
    <property type="match status" value="1"/>
</dbReference>
<feature type="signal peptide" evidence="1">
    <location>
        <begin position="1"/>
        <end position="24"/>
    </location>
</feature>